<dbReference type="InterPro" id="IPR036291">
    <property type="entry name" value="NAD(P)-bd_dom_sf"/>
</dbReference>
<dbReference type="PANTHER" id="PTHR42789:SF1">
    <property type="entry name" value="D-ISOMER SPECIFIC 2-HYDROXYACID DEHYDROGENASE FAMILY PROTEIN (AFU_ORTHOLOGUE AFUA_6G10090)"/>
    <property type="match status" value="1"/>
</dbReference>
<dbReference type="SUPFAM" id="SSF51735">
    <property type="entry name" value="NAD(P)-binding Rossmann-fold domains"/>
    <property type="match status" value="1"/>
</dbReference>
<dbReference type="SUPFAM" id="SSF52283">
    <property type="entry name" value="Formate/glycerate dehydrogenase catalytic domain-like"/>
    <property type="match status" value="1"/>
</dbReference>
<accession>A0ABT7UAY7</accession>
<dbReference type="Pfam" id="PF02826">
    <property type="entry name" value="2-Hacid_dh_C"/>
    <property type="match status" value="1"/>
</dbReference>
<keyword evidence="2" id="KW-0028">Amino-acid biosynthesis</keyword>
<dbReference type="PROSITE" id="PS00065">
    <property type="entry name" value="D_2_HYDROXYACID_DH_1"/>
    <property type="match status" value="1"/>
</dbReference>
<evidence type="ECO:0000256" key="4">
    <source>
        <dbReference type="ARBA" id="ARBA00023027"/>
    </source>
</evidence>
<feature type="domain" description="D-isomer specific 2-hydroxyacid dehydrogenase catalytic" evidence="6">
    <location>
        <begin position="38"/>
        <end position="331"/>
    </location>
</feature>
<organism evidence="8 9">
    <name type="scientific">Amedibacillus dolichus</name>
    <dbReference type="NCBI Taxonomy" id="31971"/>
    <lineage>
        <taxon>Bacteria</taxon>
        <taxon>Bacillati</taxon>
        <taxon>Bacillota</taxon>
        <taxon>Erysipelotrichia</taxon>
        <taxon>Erysipelotrichales</taxon>
        <taxon>Erysipelotrichaceae</taxon>
        <taxon>Amedibacillus</taxon>
    </lineage>
</organism>
<reference evidence="9" key="1">
    <citation type="submission" date="2023-06" db="EMBL/GenBank/DDBJ databases">
        <title>Identification and characterization of horizontal gene transfer across gut microbiota members of farm animals based on homology search.</title>
        <authorList>
            <person name="Zeman M."/>
            <person name="Kubasova T."/>
            <person name="Jahodarova E."/>
            <person name="Nykrynova M."/>
            <person name="Rychlik I."/>
        </authorList>
    </citation>
    <scope>NUCLEOTIDE SEQUENCE [LARGE SCALE GENOMIC DNA]</scope>
    <source>
        <strain evidence="9">ET39</strain>
    </source>
</reference>
<dbReference type="InterPro" id="IPR006140">
    <property type="entry name" value="D-isomer_DH_NAD-bd"/>
</dbReference>
<comment type="similarity">
    <text evidence="1 5">Belongs to the D-isomer specific 2-hydroxyacid dehydrogenase family.</text>
</comment>
<evidence type="ECO:0000256" key="3">
    <source>
        <dbReference type="ARBA" id="ARBA00023002"/>
    </source>
</evidence>
<evidence type="ECO:0000256" key="5">
    <source>
        <dbReference type="RuleBase" id="RU003719"/>
    </source>
</evidence>
<evidence type="ECO:0000313" key="8">
    <source>
        <dbReference type="EMBL" id="MDM8156798.1"/>
    </source>
</evidence>
<feature type="domain" description="D-isomer specific 2-hydroxyacid dehydrogenase NAD-binding" evidence="7">
    <location>
        <begin position="126"/>
        <end position="303"/>
    </location>
</feature>
<dbReference type="InterPro" id="IPR050857">
    <property type="entry name" value="D-2-hydroxyacid_DH"/>
</dbReference>
<keyword evidence="4" id="KW-0520">NAD</keyword>
<dbReference type="Gene3D" id="3.40.50.720">
    <property type="entry name" value="NAD(P)-binding Rossmann-like Domain"/>
    <property type="match status" value="2"/>
</dbReference>
<evidence type="ECO:0000259" key="6">
    <source>
        <dbReference type="Pfam" id="PF00389"/>
    </source>
</evidence>
<sequence length="358" mass="38986">MKIAFIGEGAMSPDIMAAQAKCIGNFEHTEILLPYSIEELASVEKVGVDAMPIPDAFHDLQDVDIAVCHFSAFGHKVFDLMPNLKILATLRAGTENIDDTAATQRGIACVHCPGRNAQAVSDQAVSLLLSEVYNVARGHADMIRGIWNNVYPTSSYTPILSGKTAGIFGFGNIGRLTAQKLRGLGMNIIVYDPYLSDADAGEQNVKKVNKETLFRESDFVMVHARLDDSTHHCIGASEFAMMKPHAWFVNNARAGLVDTDALIDVLKNHLIAGAGLDVFDIEPLPKDSPLLTLDNVTLTPHNGGGSSEEIRVYAAKMAAQGILSILDNAPNFQVMNPQVIQSDEFQQWIERANRELGR</sequence>
<dbReference type="InterPro" id="IPR029752">
    <property type="entry name" value="D-isomer_DH_CS1"/>
</dbReference>
<evidence type="ECO:0000256" key="2">
    <source>
        <dbReference type="ARBA" id="ARBA00022605"/>
    </source>
</evidence>
<keyword evidence="9" id="KW-1185">Reference proteome</keyword>
<dbReference type="EMBL" id="JAUDCG010000012">
    <property type="protein sequence ID" value="MDM8156798.1"/>
    <property type="molecule type" value="Genomic_DNA"/>
</dbReference>
<comment type="caution">
    <text evidence="8">The sequence shown here is derived from an EMBL/GenBank/DDBJ whole genome shotgun (WGS) entry which is preliminary data.</text>
</comment>
<keyword evidence="3 5" id="KW-0560">Oxidoreductase</keyword>
<name>A0ABT7UAY7_9FIRM</name>
<dbReference type="InterPro" id="IPR006139">
    <property type="entry name" value="D-isomer_2_OHA_DH_cat_dom"/>
</dbReference>
<gene>
    <name evidence="8" type="ORF">QUV96_03990</name>
</gene>
<evidence type="ECO:0000256" key="1">
    <source>
        <dbReference type="ARBA" id="ARBA00005854"/>
    </source>
</evidence>
<reference evidence="8 9" key="2">
    <citation type="submission" date="2023-06" db="EMBL/GenBank/DDBJ databases">
        <title>Identification and characterization of horizontal gene transfer across gut microbiota members of farm animals based on homology search.</title>
        <authorList>
            <person name="Schwarzerova J."/>
            <person name="Nykrynova M."/>
            <person name="Jureckova K."/>
            <person name="Cejkova D."/>
            <person name="Rychlik I."/>
        </authorList>
    </citation>
    <scope>NUCLEOTIDE SEQUENCE [LARGE SCALE GENOMIC DNA]</scope>
    <source>
        <strain evidence="8 9">ET39</strain>
    </source>
</reference>
<evidence type="ECO:0000259" key="7">
    <source>
        <dbReference type="Pfam" id="PF02826"/>
    </source>
</evidence>
<dbReference type="RefSeq" id="WP_289607262.1">
    <property type="nucleotide sequence ID" value="NZ_JAUDCG010000012.1"/>
</dbReference>
<protein>
    <submittedName>
        <fullName evidence="8">NAD(P)-dependent oxidoreductase</fullName>
    </submittedName>
</protein>
<dbReference type="Proteomes" id="UP001529340">
    <property type="component" value="Unassembled WGS sequence"/>
</dbReference>
<evidence type="ECO:0000313" key="9">
    <source>
        <dbReference type="Proteomes" id="UP001529340"/>
    </source>
</evidence>
<proteinExistence type="inferred from homology"/>
<dbReference type="Pfam" id="PF00389">
    <property type="entry name" value="2-Hacid_dh"/>
    <property type="match status" value="1"/>
</dbReference>
<dbReference type="PANTHER" id="PTHR42789">
    <property type="entry name" value="D-ISOMER SPECIFIC 2-HYDROXYACID DEHYDROGENASE FAMILY PROTEIN (AFU_ORTHOLOGUE AFUA_6G10090)"/>
    <property type="match status" value="1"/>
</dbReference>